<feature type="non-terminal residue" evidence="1">
    <location>
        <position position="1"/>
    </location>
</feature>
<reference evidence="1" key="1">
    <citation type="journal article" date="2015" name="Nature">
        <title>Complex archaea that bridge the gap between prokaryotes and eukaryotes.</title>
        <authorList>
            <person name="Spang A."/>
            <person name="Saw J.H."/>
            <person name="Jorgensen S.L."/>
            <person name="Zaremba-Niedzwiedzka K."/>
            <person name="Martijn J."/>
            <person name="Lind A.E."/>
            <person name="van Eijk R."/>
            <person name="Schleper C."/>
            <person name="Guy L."/>
            <person name="Ettema T.J."/>
        </authorList>
    </citation>
    <scope>NUCLEOTIDE SEQUENCE</scope>
</reference>
<gene>
    <name evidence="1" type="ORF">LCGC14_2140840</name>
</gene>
<name>A0A0F9GBL0_9ZZZZ</name>
<dbReference type="EMBL" id="LAZR01027073">
    <property type="protein sequence ID" value="KKL66845.1"/>
    <property type="molecule type" value="Genomic_DNA"/>
</dbReference>
<protein>
    <submittedName>
        <fullName evidence="1">Uncharacterized protein</fullName>
    </submittedName>
</protein>
<comment type="caution">
    <text evidence="1">The sequence shown here is derived from an EMBL/GenBank/DDBJ whole genome shotgun (WGS) entry which is preliminary data.</text>
</comment>
<sequence>IYREQNKLIESLRGENWLVHKEHRRDIALLDWADGAGHYDARFDSIRNELRSAMEEKMGCSKCGGQVVKSGSDAYRIFYRCVDCGKIVVITKT</sequence>
<organism evidence="1">
    <name type="scientific">marine sediment metagenome</name>
    <dbReference type="NCBI Taxonomy" id="412755"/>
    <lineage>
        <taxon>unclassified sequences</taxon>
        <taxon>metagenomes</taxon>
        <taxon>ecological metagenomes</taxon>
    </lineage>
</organism>
<evidence type="ECO:0000313" key="1">
    <source>
        <dbReference type="EMBL" id="KKL66845.1"/>
    </source>
</evidence>
<accession>A0A0F9GBL0</accession>
<dbReference type="AlphaFoldDB" id="A0A0F9GBL0"/>
<proteinExistence type="predicted"/>